<dbReference type="EMBL" id="PDEP01000008">
    <property type="protein sequence ID" value="PEN06515.1"/>
    <property type="molecule type" value="Genomic_DNA"/>
</dbReference>
<accession>A0A2H3P697</accession>
<dbReference type="Pfam" id="PF00535">
    <property type="entry name" value="Glycos_transf_2"/>
    <property type="match status" value="1"/>
</dbReference>
<dbReference type="InterPro" id="IPR001173">
    <property type="entry name" value="Glyco_trans_2-like"/>
</dbReference>
<evidence type="ECO:0000256" key="1">
    <source>
        <dbReference type="ARBA" id="ARBA00038494"/>
    </source>
</evidence>
<reference evidence="3 4" key="1">
    <citation type="submission" date="2017-10" db="EMBL/GenBank/DDBJ databases">
        <title>Draft genome of Longimonas halophila.</title>
        <authorList>
            <person name="Goh K.M."/>
            <person name="Shamsir M.S."/>
            <person name="Lim S.W."/>
        </authorList>
    </citation>
    <scope>NUCLEOTIDE SEQUENCE [LARGE SCALE GENOMIC DNA]</scope>
    <source>
        <strain evidence="3 4">KCTC 42399</strain>
    </source>
</reference>
<dbReference type="GO" id="GO:0016740">
    <property type="term" value="F:transferase activity"/>
    <property type="evidence" value="ECO:0007669"/>
    <property type="project" value="UniProtKB-KW"/>
</dbReference>
<dbReference type="Proteomes" id="UP000221024">
    <property type="component" value="Unassembled WGS sequence"/>
</dbReference>
<proteinExistence type="inferred from homology"/>
<comment type="similarity">
    <text evidence="1">Belongs to the glycosyltransferase 2 family. WaaE/KdtX subfamily.</text>
</comment>
<dbReference type="OrthoDB" id="9815923at2"/>
<dbReference type="Gene3D" id="3.90.550.10">
    <property type="entry name" value="Spore Coat Polysaccharide Biosynthesis Protein SpsA, Chain A"/>
    <property type="match status" value="1"/>
</dbReference>
<dbReference type="PANTHER" id="PTHR43630:SF2">
    <property type="entry name" value="GLYCOSYLTRANSFERASE"/>
    <property type="match status" value="1"/>
</dbReference>
<dbReference type="PANTHER" id="PTHR43630">
    <property type="entry name" value="POLY-BETA-1,6-N-ACETYL-D-GLUCOSAMINE SYNTHASE"/>
    <property type="match status" value="1"/>
</dbReference>
<name>A0A2H3P697_9BACT</name>
<dbReference type="CDD" id="cd02511">
    <property type="entry name" value="Beta4Glucosyltransferase"/>
    <property type="match status" value="1"/>
</dbReference>
<dbReference type="AlphaFoldDB" id="A0A2H3P697"/>
<evidence type="ECO:0000313" key="3">
    <source>
        <dbReference type="EMBL" id="PEN06515.1"/>
    </source>
</evidence>
<feature type="domain" description="Glycosyltransferase 2-like" evidence="2">
    <location>
        <begin position="8"/>
        <end position="114"/>
    </location>
</feature>
<gene>
    <name evidence="3" type="ORF">CRI93_09540</name>
</gene>
<comment type="caution">
    <text evidence="3">The sequence shown here is derived from an EMBL/GenBank/DDBJ whole genome shotgun (WGS) entry which is preliminary data.</text>
</comment>
<evidence type="ECO:0000313" key="4">
    <source>
        <dbReference type="Proteomes" id="UP000221024"/>
    </source>
</evidence>
<keyword evidence="3" id="KW-0808">Transferase</keyword>
<sequence>MSQMLPLTVLIAAKNEAANLPKCLKALHPAKRVVIVDSHSTDATPDIAEAHGAEVAQFEYSGGYPKKRQWALDTLDIKTPWVLLLDADEVVPEALWTEIAEAIQQPDPETAYLITKGFHFMGQRFTHGGFSHQAVLLFQTGTARFEQLIDDPASALDMEIHERLLVDGSVGELDTPLIHEDYKGLEAYIERHNKYSTWEARLRQTYLTEGAYGEQAVEANLFGDAQERRRFLKKIAIRIPLEPWLWFFYHYVFRLGFLEGQPGLIASRIRRNYIANVRAKMYELERSEDQIGKQ</sequence>
<keyword evidence="4" id="KW-1185">Reference proteome</keyword>
<protein>
    <submittedName>
        <fullName evidence="3">Glycosyl transferase family 2</fullName>
    </submittedName>
</protein>
<dbReference type="InterPro" id="IPR029044">
    <property type="entry name" value="Nucleotide-diphossugar_trans"/>
</dbReference>
<organism evidence="3 4">
    <name type="scientific">Longimonas halophila</name>
    <dbReference type="NCBI Taxonomy" id="1469170"/>
    <lineage>
        <taxon>Bacteria</taxon>
        <taxon>Pseudomonadati</taxon>
        <taxon>Rhodothermota</taxon>
        <taxon>Rhodothermia</taxon>
        <taxon>Rhodothermales</taxon>
        <taxon>Salisaetaceae</taxon>
        <taxon>Longimonas</taxon>
    </lineage>
</organism>
<evidence type="ECO:0000259" key="2">
    <source>
        <dbReference type="Pfam" id="PF00535"/>
    </source>
</evidence>
<dbReference type="SUPFAM" id="SSF53448">
    <property type="entry name" value="Nucleotide-diphospho-sugar transferases"/>
    <property type="match status" value="1"/>
</dbReference>